<dbReference type="Gene3D" id="3.30.710.10">
    <property type="entry name" value="Potassium Channel Kv1.1, Chain A"/>
    <property type="match status" value="1"/>
</dbReference>
<feature type="region of interest" description="Disordered" evidence="4">
    <location>
        <begin position="438"/>
        <end position="464"/>
    </location>
</feature>
<evidence type="ECO:0000256" key="1">
    <source>
        <dbReference type="ARBA" id="ARBA00004906"/>
    </source>
</evidence>
<evidence type="ECO:0000256" key="3">
    <source>
        <dbReference type="PROSITE-ProRule" id="PRU00982"/>
    </source>
</evidence>
<evidence type="ECO:0000256" key="2">
    <source>
        <dbReference type="ARBA" id="ARBA00022786"/>
    </source>
</evidence>
<feature type="domain" description="BTB" evidence="5">
    <location>
        <begin position="111"/>
        <end position="192"/>
    </location>
</feature>
<proteinExistence type="inferred from homology"/>
<feature type="domain" description="NPH3" evidence="6">
    <location>
        <begin position="288"/>
        <end position="575"/>
    </location>
</feature>
<evidence type="ECO:0000313" key="8">
    <source>
        <dbReference type="Proteomes" id="UP000807115"/>
    </source>
</evidence>
<dbReference type="Pfam" id="PF03000">
    <property type="entry name" value="NPH3"/>
    <property type="match status" value="1"/>
</dbReference>
<accession>A0A921QGB5</accession>
<dbReference type="InterPro" id="IPR011333">
    <property type="entry name" value="SKP1/BTB/POZ_sf"/>
</dbReference>
<dbReference type="PANTHER" id="PTHR32370">
    <property type="entry name" value="OS12G0117600 PROTEIN"/>
    <property type="match status" value="1"/>
</dbReference>
<dbReference type="Proteomes" id="UP000807115">
    <property type="component" value="Chromosome 8"/>
</dbReference>
<dbReference type="InterPro" id="IPR027356">
    <property type="entry name" value="NPH3_dom"/>
</dbReference>
<evidence type="ECO:0000259" key="6">
    <source>
        <dbReference type="PROSITE" id="PS51649"/>
    </source>
</evidence>
<dbReference type="InterPro" id="IPR000210">
    <property type="entry name" value="BTB/POZ_dom"/>
</dbReference>
<gene>
    <name evidence="7" type="ORF">BDA96_08G029700</name>
</gene>
<organism evidence="7 8">
    <name type="scientific">Sorghum bicolor</name>
    <name type="common">Sorghum</name>
    <name type="synonym">Sorghum vulgare</name>
    <dbReference type="NCBI Taxonomy" id="4558"/>
    <lineage>
        <taxon>Eukaryota</taxon>
        <taxon>Viridiplantae</taxon>
        <taxon>Streptophyta</taxon>
        <taxon>Embryophyta</taxon>
        <taxon>Tracheophyta</taxon>
        <taxon>Spermatophyta</taxon>
        <taxon>Magnoliopsida</taxon>
        <taxon>Liliopsida</taxon>
        <taxon>Poales</taxon>
        <taxon>Poaceae</taxon>
        <taxon>PACMAD clade</taxon>
        <taxon>Panicoideae</taxon>
        <taxon>Andropogonodae</taxon>
        <taxon>Andropogoneae</taxon>
        <taxon>Sorghinae</taxon>
        <taxon>Sorghum</taxon>
    </lineage>
</organism>
<evidence type="ECO:0000256" key="4">
    <source>
        <dbReference type="SAM" id="MobiDB-lite"/>
    </source>
</evidence>
<feature type="region of interest" description="Disordered" evidence="4">
    <location>
        <begin position="634"/>
        <end position="653"/>
    </location>
</feature>
<comment type="pathway">
    <text evidence="1">Protein modification; protein ubiquitination.</text>
</comment>
<keyword evidence="2" id="KW-0833">Ubl conjugation pathway</keyword>
<sequence length="749" mass="78885">MEVECLYKYERDGQKPAVSSEDCFGSTRLGRPLVCCMPPLWYLLSFPDPAPPCTEAAAFAAAAVASYSTTSSSSRVVSAAASTVTMDTIKQQCSKVSSSSSSSSLEMEIPADLIIRIGDSIFPLHKAVMVPKCSYIRRAITALAAAASSKAADDGDATATAIELDLSALPGGADAFEKAARYCYGANFEITPANAAALRCAAAFLDMRHPSADLARRVDEFLARSALRTLPGAVAVLRSCEAPDDDLLRAAADELGVARRAADAVALAVCREALFPTTTTSGSSRLPGWWKVELAALSPRSFARVVTALRCRRADPAVVAAAAGSYAELVLAEVLAAPRDCADQRALLESVVDVLPSSADAPGIPASFLCRLLHAAVATEASAKACRDLELRVAAVLDQATAEDLLSVALDAAGERVRNTDTVRRVVTAFVERHAAAAAAAPESERRRSRRASMSGTTAATELGAGTRPGALEKVAKMVDEVAAEIATEEALPISKFVGVAGAVPKDARPSHDCLYRAVDIYLKTHPALDEIQREKVCSVMDPLKLSYQARLHASQNKRLPLQAVLSALYYDQLKLRSAADAATSLGDVVADTQTQSSSAAGRARAQAMADAALARENEALRVELARMRAYMSGMQHGKGRESSTPASPSRTAKKATFLGTELARMRVYMSGMHHGKGSGATPPASPSRTAAAKTKASLLGSVSRSLSRLNPFKGGWTTNHTGSIAAGGRQCKTMHHVVTPKRRRSSIG</sequence>
<comment type="similarity">
    <text evidence="3">Belongs to the NPH3 family.</text>
</comment>
<dbReference type="PROSITE" id="PS50097">
    <property type="entry name" value="BTB"/>
    <property type="match status" value="1"/>
</dbReference>
<evidence type="ECO:0000313" key="7">
    <source>
        <dbReference type="EMBL" id="KAG0519936.1"/>
    </source>
</evidence>
<comment type="caution">
    <text evidence="7">The sequence shown here is derived from an EMBL/GenBank/DDBJ whole genome shotgun (WGS) entry which is preliminary data.</text>
</comment>
<protein>
    <recommendedName>
        <fullName evidence="9">NPH3 domain-containing protein</fullName>
    </recommendedName>
</protein>
<feature type="compositionally biased region" description="Low complexity" evidence="4">
    <location>
        <begin position="452"/>
        <end position="464"/>
    </location>
</feature>
<dbReference type="EMBL" id="CM027687">
    <property type="protein sequence ID" value="KAG0519936.1"/>
    <property type="molecule type" value="Genomic_DNA"/>
</dbReference>
<dbReference type="SUPFAM" id="SSF54695">
    <property type="entry name" value="POZ domain"/>
    <property type="match status" value="1"/>
</dbReference>
<dbReference type="PROSITE" id="PS51649">
    <property type="entry name" value="NPH3"/>
    <property type="match status" value="1"/>
</dbReference>
<dbReference type="AlphaFoldDB" id="A0A921QGB5"/>
<dbReference type="InterPro" id="IPR043454">
    <property type="entry name" value="NPH3/RPT2-like"/>
</dbReference>
<evidence type="ECO:0008006" key="9">
    <source>
        <dbReference type="Google" id="ProtNLM"/>
    </source>
</evidence>
<reference evidence="7" key="1">
    <citation type="journal article" date="2019" name="BMC Genomics">
        <title>A new reference genome for Sorghum bicolor reveals high levels of sequence similarity between sweet and grain genotypes: implications for the genetics of sugar metabolism.</title>
        <authorList>
            <person name="Cooper E.A."/>
            <person name="Brenton Z.W."/>
            <person name="Flinn B.S."/>
            <person name="Jenkins J."/>
            <person name="Shu S."/>
            <person name="Flowers D."/>
            <person name="Luo F."/>
            <person name="Wang Y."/>
            <person name="Xia P."/>
            <person name="Barry K."/>
            <person name="Daum C."/>
            <person name="Lipzen A."/>
            <person name="Yoshinaga Y."/>
            <person name="Schmutz J."/>
            <person name="Saski C."/>
            <person name="Vermerris W."/>
            <person name="Kresovich S."/>
        </authorList>
    </citation>
    <scope>NUCLEOTIDE SEQUENCE</scope>
</reference>
<reference evidence="7" key="2">
    <citation type="submission" date="2020-10" db="EMBL/GenBank/DDBJ databases">
        <authorList>
            <person name="Cooper E.A."/>
            <person name="Brenton Z.W."/>
            <person name="Flinn B.S."/>
            <person name="Jenkins J."/>
            <person name="Shu S."/>
            <person name="Flowers D."/>
            <person name="Luo F."/>
            <person name="Wang Y."/>
            <person name="Xia P."/>
            <person name="Barry K."/>
            <person name="Daum C."/>
            <person name="Lipzen A."/>
            <person name="Yoshinaga Y."/>
            <person name="Schmutz J."/>
            <person name="Saski C."/>
            <person name="Vermerris W."/>
            <person name="Kresovich S."/>
        </authorList>
    </citation>
    <scope>NUCLEOTIDE SEQUENCE</scope>
</reference>
<evidence type="ECO:0000259" key="5">
    <source>
        <dbReference type="PROSITE" id="PS50097"/>
    </source>
</evidence>
<name>A0A921QGB5_SORBI</name>